<dbReference type="Proteomes" id="UP000271098">
    <property type="component" value="Unassembled WGS sequence"/>
</dbReference>
<accession>A0A183EG56</accession>
<dbReference type="WBParaSite" id="GPUH_0001997201-mRNA-1">
    <property type="protein sequence ID" value="GPUH_0001997201-mRNA-1"/>
    <property type="gene ID" value="GPUH_0001997201"/>
</dbReference>
<evidence type="ECO:0000313" key="2">
    <source>
        <dbReference type="EMBL" id="VDN34960.1"/>
    </source>
</evidence>
<sequence>MPRCDGYWWALHATAGMQCLRFETGRCKKQSLHAIEVLDEFSAAWFSDISSARIEGTNYRQPWQRECLNPPSDRSRPLSQAAKTKWSDRTGKCLGSALRKRKRIRKRGILVRKNHYGNASDSLLREQTDAWSGQNDYYSRSASVHDEFTSNKQIN</sequence>
<feature type="region of interest" description="Disordered" evidence="1">
    <location>
        <begin position="66"/>
        <end position="88"/>
    </location>
</feature>
<evidence type="ECO:0000313" key="3">
    <source>
        <dbReference type="Proteomes" id="UP000271098"/>
    </source>
</evidence>
<protein>
    <submittedName>
        <fullName evidence="4">Transposase</fullName>
    </submittedName>
</protein>
<dbReference type="AlphaFoldDB" id="A0A183EG56"/>
<name>A0A183EG56_9BILA</name>
<proteinExistence type="predicted"/>
<reference evidence="2 3" key="2">
    <citation type="submission" date="2018-11" db="EMBL/GenBank/DDBJ databases">
        <authorList>
            <consortium name="Pathogen Informatics"/>
        </authorList>
    </citation>
    <scope>NUCLEOTIDE SEQUENCE [LARGE SCALE GENOMIC DNA]</scope>
</reference>
<evidence type="ECO:0000313" key="4">
    <source>
        <dbReference type="WBParaSite" id="GPUH_0001997201-mRNA-1"/>
    </source>
</evidence>
<evidence type="ECO:0000256" key="1">
    <source>
        <dbReference type="SAM" id="MobiDB-lite"/>
    </source>
</evidence>
<gene>
    <name evidence="2" type="ORF">GPUH_LOCUS19948</name>
</gene>
<organism evidence="4">
    <name type="scientific">Gongylonema pulchrum</name>
    <dbReference type="NCBI Taxonomy" id="637853"/>
    <lineage>
        <taxon>Eukaryota</taxon>
        <taxon>Metazoa</taxon>
        <taxon>Ecdysozoa</taxon>
        <taxon>Nematoda</taxon>
        <taxon>Chromadorea</taxon>
        <taxon>Rhabditida</taxon>
        <taxon>Spirurina</taxon>
        <taxon>Spiruromorpha</taxon>
        <taxon>Spiruroidea</taxon>
        <taxon>Gongylonematidae</taxon>
        <taxon>Gongylonema</taxon>
    </lineage>
</organism>
<keyword evidence="3" id="KW-1185">Reference proteome</keyword>
<dbReference type="EMBL" id="UYRT01089473">
    <property type="protein sequence ID" value="VDN34960.1"/>
    <property type="molecule type" value="Genomic_DNA"/>
</dbReference>
<reference evidence="4" key="1">
    <citation type="submission" date="2016-06" db="UniProtKB">
        <authorList>
            <consortium name="WormBaseParasite"/>
        </authorList>
    </citation>
    <scope>IDENTIFICATION</scope>
</reference>